<evidence type="ECO:0000313" key="1">
    <source>
        <dbReference type="EMBL" id="KPJ01869.1"/>
    </source>
</evidence>
<proteinExistence type="predicted"/>
<gene>
    <name evidence="1" type="ORF">RR46_05078</name>
</gene>
<dbReference type="AlphaFoldDB" id="A0A194Q8X9"/>
<reference evidence="1 2" key="1">
    <citation type="journal article" date="2015" name="Nat. Commun.">
        <title>Outbred genome sequencing and CRISPR/Cas9 gene editing in butterflies.</title>
        <authorList>
            <person name="Li X."/>
            <person name="Fan D."/>
            <person name="Zhang W."/>
            <person name="Liu G."/>
            <person name="Zhang L."/>
            <person name="Zhao L."/>
            <person name="Fang X."/>
            <person name="Chen L."/>
            <person name="Dong Y."/>
            <person name="Chen Y."/>
            <person name="Ding Y."/>
            <person name="Zhao R."/>
            <person name="Feng M."/>
            <person name="Zhu Y."/>
            <person name="Feng Y."/>
            <person name="Jiang X."/>
            <person name="Zhu D."/>
            <person name="Xiang H."/>
            <person name="Feng X."/>
            <person name="Li S."/>
            <person name="Wang J."/>
            <person name="Zhang G."/>
            <person name="Kronforst M.R."/>
            <person name="Wang W."/>
        </authorList>
    </citation>
    <scope>NUCLEOTIDE SEQUENCE [LARGE SCALE GENOMIC DNA]</scope>
    <source>
        <strain evidence="1">Ya'a_city_454_Px</strain>
        <tissue evidence="1">Whole body</tissue>
    </source>
</reference>
<dbReference type="Proteomes" id="UP000053268">
    <property type="component" value="Unassembled WGS sequence"/>
</dbReference>
<accession>A0A194Q8X9</accession>
<dbReference type="EMBL" id="KQ459299">
    <property type="protein sequence ID" value="KPJ01869.1"/>
    <property type="molecule type" value="Genomic_DNA"/>
</dbReference>
<sequence length="76" mass="8690">MDEAFAHLEGTETRHSKKELLPPDGGWGYLVCIGVGFTFNWRKSNYLASLVVCPEEQLERLDYPKLVPIGSYNWSE</sequence>
<organism evidence="1 2">
    <name type="scientific">Papilio xuthus</name>
    <name type="common">Asian swallowtail butterfly</name>
    <dbReference type="NCBI Taxonomy" id="66420"/>
    <lineage>
        <taxon>Eukaryota</taxon>
        <taxon>Metazoa</taxon>
        <taxon>Ecdysozoa</taxon>
        <taxon>Arthropoda</taxon>
        <taxon>Hexapoda</taxon>
        <taxon>Insecta</taxon>
        <taxon>Pterygota</taxon>
        <taxon>Neoptera</taxon>
        <taxon>Endopterygota</taxon>
        <taxon>Lepidoptera</taxon>
        <taxon>Glossata</taxon>
        <taxon>Ditrysia</taxon>
        <taxon>Papilionoidea</taxon>
        <taxon>Papilionidae</taxon>
        <taxon>Papilioninae</taxon>
        <taxon>Papilio</taxon>
    </lineage>
</organism>
<keyword evidence="2" id="KW-1185">Reference proteome</keyword>
<name>A0A194Q8X9_PAPXU</name>
<protein>
    <submittedName>
        <fullName evidence="1">Uncharacterized protein</fullName>
    </submittedName>
</protein>
<evidence type="ECO:0000313" key="2">
    <source>
        <dbReference type="Proteomes" id="UP000053268"/>
    </source>
</evidence>